<dbReference type="InterPro" id="IPR011989">
    <property type="entry name" value="ARM-like"/>
</dbReference>
<sequence length="255" mass="28629">MVYCIQFACVVGRTPNFHINFQRFTLETAFGTSQITPETIIKVHKKPGLLDRKDINVKKDGKTLAVELYIWIGQVVPEMLKSLNEQLLKDLTVAFEAVKGQEQPKAIKRIRSMEGVMIKEVDNDNGIQQQQSGQSNQLSVYDFIAPQEVLSQINGKTFNLFTDLKAEGKKAWEKPNLTQKLQLFPVIKTVITHPQVIQTFSPIGMHVLGQHLVHVVYQDTDQTIRDQAAQVIGVLSQITGIGIIEALIQDLSVPK</sequence>
<keyword evidence="2" id="KW-0963">Cytoplasm</keyword>
<dbReference type="GO" id="GO:0051010">
    <property type="term" value="F:microtubule plus-end binding"/>
    <property type="evidence" value="ECO:0007669"/>
    <property type="project" value="InterPro"/>
</dbReference>
<evidence type="ECO:0000256" key="1">
    <source>
        <dbReference type="ARBA" id="ARBA00004496"/>
    </source>
</evidence>
<dbReference type="InterPro" id="IPR045110">
    <property type="entry name" value="XMAP215"/>
</dbReference>
<dbReference type="AlphaFoldDB" id="A0A5J4V8Z0"/>
<name>A0A5J4V8Z0_9EUKA</name>
<organism evidence="4 5">
    <name type="scientific">Streblomastix strix</name>
    <dbReference type="NCBI Taxonomy" id="222440"/>
    <lineage>
        <taxon>Eukaryota</taxon>
        <taxon>Metamonada</taxon>
        <taxon>Preaxostyla</taxon>
        <taxon>Oxymonadida</taxon>
        <taxon>Streblomastigidae</taxon>
        <taxon>Streblomastix</taxon>
    </lineage>
</organism>
<proteinExistence type="predicted"/>
<dbReference type="OrthoDB" id="5981756at2759"/>
<comment type="subcellular location">
    <subcellularLocation>
        <location evidence="1">Cytoplasm</location>
    </subcellularLocation>
</comment>
<protein>
    <recommendedName>
        <fullName evidence="3">XMAP215/Dis1/CLASP TOG domain-containing protein</fullName>
    </recommendedName>
</protein>
<gene>
    <name evidence="4" type="ORF">EZS28_025478</name>
</gene>
<dbReference type="Pfam" id="PF21041">
    <property type="entry name" value="XMAP215_CLASP_TOG"/>
    <property type="match status" value="1"/>
</dbReference>
<dbReference type="GO" id="GO:0005737">
    <property type="term" value="C:cytoplasm"/>
    <property type="evidence" value="ECO:0007669"/>
    <property type="project" value="UniProtKB-SubCell"/>
</dbReference>
<reference evidence="4 5" key="1">
    <citation type="submission" date="2019-03" db="EMBL/GenBank/DDBJ databases">
        <title>Single cell metagenomics reveals metabolic interactions within the superorganism composed of flagellate Streblomastix strix and complex community of Bacteroidetes bacteria on its surface.</title>
        <authorList>
            <person name="Treitli S.C."/>
            <person name="Kolisko M."/>
            <person name="Husnik F."/>
            <person name="Keeling P."/>
            <person name="Hampl V."/>
        </authorList>
    </citation>
    <scope>NUCLEOTIDE SEQUENCE [LARGE SCALE GENOMIC DNA]</scope>
    <source>
        <strain evidence="4">ST1C</strain>
    </source>
</reference>
<feature type="domain" description="XMAP215/Dis1/CLASP TOG" evidence="3">
    <location>
        <begin position="28"/>
        <end position="95"/>
    </location>
</feature>
<evidence type="ECO:0000313" key="5">
    <source>
        <dbReference type="Proteomes" id="UP000324800"/>
    </source>
</evidence>
<dbReference type="Proteomes" id="UP000324800">
    <property type="component" value="Unassembled WGS sequence"/>
</dbReference>
<dbReference type="GO" id="GO:0030951">
    <property type="term" value="P:establishment or maintenance of microtubule cytoskeleton polarity"/>
    <property type="evidence" value="ECO:0007669"/>
    <property type="project" value="InterPro"/>
</dbReference>
<dbReference type="EMBL" id="SNRW01008779">
    <property type="protein sequence ID" value="KAA6378996.1"/>
    <property type="molecule type" value="Genomic_DNA"/>
</dbReference>
<evidence type="ECO:0000259" key="3">
    <source>
        <dbReference type="Pfam" id="PF21041"/>
    </source>
</evidence>
<evidence type="ECO:0000313" key="4">
    <source>
        <dbReference type="EMBL" id="KAA6378996.1"/>
    </source>
</evidence>
<evidence type="ECO:0000256" key="2">
    <source>
        <dbReference type="ARBA" id="ARBA00022490"/>
    </source>
</evidence>
<dbReference type="GO" id="GO:0061863">
    <property type="term" value="F:microtubule plus end polymerase"/>
    <property type="evidence" value="ECO:0007669"/>
    <property type="project" value="InterPro"/>
</dbReference>
<dbReference type="GO" id="GO:0007051">
    <property type="term" value="P:spindle organization"/>
    <property type="evidence" value="ECO:0007669"/>
    <property type="project" value="InterPro"/>
</dbReference>
<dbReference type="InterPro" id="IPR048491">
    <property type="entry name" value="XMAP215_CLASP_TOG"/>
</dbReference>
<comment type="caution">
    <text evidence="4">The sequence shown here is derived from an EMBL/GenBank/DDBJ whole genome shotgun (WGS) entry which is preliminary data.</text>
</comment>
<accession>A0A5J4V8Z0</accession>
<dbReference type="PANTHER" id="PTHR12609">
    <property type="entry name" value="MICROTUBULE ASSOCIATED PROTEIN XMAP215"/>
    <property type="match status" value="1"/>
</dbReference>
<dbReference type="GO" id="GO:0046785">
    <property type="term" value="P:microtubule polymerization"/>
    <property type="evidence" value="ECO:0007669"/>
    <property type="project" value="InterPro"/>
</dbReference>
<dbReference type="Gene3D" id="1.25.10.10">
    <property type="entry name" value="Leucine-rich Repeat Variant"/>
    <property type="match status" value="1"/>
</dbReference>